<dbReference type="PANTHER" id="PTHR11070">
    <property type="entry name" value="UVRD / RECB / PCRA DNA HELICASE FAMILY MEMBER"/>
    <property type="match status" value="1"/>
</dbReference>
<evidence type="ECO:0000256" key="3">
    <source>
        <dbReference type="ARBA" id="ARBA00022801"/>
    </source>
</evidence>
<dbReference type="EMBL" id="LSDB01000008">
    <property type="protein sequence ID" value="KXB58612.1"/>
    <property type="molecule type" value="Genomic_DNA"/>
</dbReference>
<evidence type="ECO:0000256" key="9">
    <source>
        <dbReference type="ARBA" id="ARBA00034808"/>
    </source>
</evidence>
<sequence length="713" mass="83234">MLEYLETMNDNQKEAILTTEGPLIILAGAGSGKTRVLTHRIMHLIKEKKINESNILAITFTNKAANEMKERIFNLIGDTTKYIWINTFHAMCLKILRTNIEYLGYKTNFTILDNSEQKRVIKDIIENYKYDIDQYNPNFILKVISNSKNKNESPEDLSQKSKFGFMKNVSNIYLKYQQYLKKNNVLDFDDLIIKTIELFEKSDETLKYYQNKFKYIHVDEYQDTSIIQYKLIKLLSNFHKNICVVGDDDQSIYSWRGANVNNITDFEKDFKDSKIIYLNQNYRSNNIILSAANSIIKNNIKRKEKKLWTNIISDNKINFNYAENDIEEADYISKKIKKLNNYNNTAILYRNNYLSRVIENSLIKNSIPYKILGSLHFLNRKEIKDILSYINVLINPDDELSIKRIINVPKRGIGKETLKKIEIYMQQNKINMYEALKNVKDIRLSTNITKKIVAFIEIFEKYKNFNDYSIAEILEGIYIDSGYKEMLEQTVNVENRERISNISELVSSSIQYSKNNKSILEFMSDISLYSDTDKNENNKDNSVTLSTIHASKGLEYDTVFIIGLEENIFPSNIMEDDTDIKEKIEEERRLAYVAITRAKNNLFISATKRRMKFGKNITNKLSRFITEIPNNLVITNNENKTDLYNASTISIPIIKEKNVISKSNKKFSINDKVSHKKFGTGTVIDINDKEILINFLEYGEKTLLLEYANLLKE</sequence>
<dbReference type="InterPro" id="IPR014017">
    <property type="entry name" value="DNA_helicase_UvrD-like_C"/>
</dbReference>
<evidence type="ECO:0000256" key="5">
    <source>
        <dbReference type="ARBA" id="ARBA00022840"/>
    </source>
</evidence>
<evidence type="ECO:0000259" key="12">
    <source>
        <dbReference type="PROSITE" id="PS51198"/>
    </source>
</evidence>
<keyword evidence="7" id="KW-0413">Isomerase</keyword>
<dbReference type="Gene3D" id="1.10.486.10">
    <property type="entry name" value="PCRA, domain 4"/>
    <property type="match status" value="1"/>
</dbReference>
<dbReference type="Gene3D" id="1.10.10.160">
    <property type="match status" value="1"/>
</dbReference>
<feature type="binding site" evidence="11">
    <location>
        <begin position="27"/>
        <end position="34"/>
    </location>
    <ligand>
        <name>ATP</name>
        <dbReference type="ChEBI" id="CHEBI:30616"/>
    </ligand>
</feature>
<evidence type="ECO:0000256" key="11">
    <source>
        <dbReference type="PROSITE-ProRule" id="PRU00560"/>
    </source>
</evidence>
<evidence type="ECO:0000256" key="10">
    <source>
        <dbReference type="ARBA" id="ARBA00048988"/>
    </source>
</evidence>
<keyword evidence="4 11" id="KW-0347">Helicase</keyword>
<dbReference type="CDD" id="cd18807">
    <property type="entry name" value="SF1_C_UvrD"/>
    <property type="match status" value="1"/>
</dbReference>
<dbReference type="RefSeq" id="WP_066129276.1">
    <property type="nucleotide sequence ID" value="NZ_KQ959861.1"/>
</dbReference>
<protein>
    <recommendedName>
        <fullName evidence="9">DNA 3'-5' helicase</fullName>
        <ecNumber evidence="9">5.6.2.4</ecNumber>
    </recommendedName>
</protein>
<organism evidence="14 15">
    <name type="scientific">Gemelliphila asaccharolytica</name>
    <dbReference type="NCBI Taxonomy" id="502393"/>
    <lineage>
        <taxon>Bacteria</taxon>
        <taxon>Bacillati</taxon>
        <taxon>Bacillota</taxon>
        <taxon>Bacilli</taxon>
        <taxon>Bacillales</taxon>
        <taxon>Gemellaceae</taxon>
        <taxon>Gemelliphila</taxon>
    </lineage>
</organism>
<dbReference type="InterPro" id="IPR014016">
    <property type="entry name" value="UvrD-like_ATP-bd"/>
</dbReference>
<comment type="caution">
    <text evidence="14">The sequence shown here is derived from an EMBL/GenBank/DDBJ whole genome shotgun (WGS) entry which is preliminary data.</text>
</comment>
<keyword evidence="5 11" id="KW-0067">ATP-binding</keyword>
<evidence type="ECO:0000256" key="7">
    <source>
        <dbReference type="ARBA" id="ARBA00023235"/>
    </source>
</evidence>
<keyword evidence="6" id="KW-0238">DNA-binding</keyword>
<dbReference type="Proteomes" id="UP000070467">
    <property type="component" value="Unassembled WGS sequence"/>
</dbReference>
<dbReference type="PANTHER" id="PTHR11070:SF2">
    <property type="entry name" value="ATP-DEPENDENT DNA HELICASE SRS2"/>
    <property type="match status" value="1"/>
</dbReference>
<dbReference type="InterPro" id="IPR000212">
    <property type="entry name" value="DNA_helicase_UvrD/REP"/>
</dbReference>
<evidence type="ECO:0000259" key="13">
    <source>
        <dbReference type="PROSITE" id="PS51217"/>
    </source>
</evidence>
<feature type="domain" description="UvrD-like helicase ATP-binding" evidence="12">
    <location>
        <begin position="6"/>
        <end position="285"/>
    </location>
</feature>
<gene>
    <name evidence="14" type="ORF">HMPREF1871_00378</name>
</gene>
<dbReference type="PROSITE" id="PS51198">
    <property type="entry name" value="UVRD_HELICASE_ATP_BIND"/>
    <property type="match status" value="1"/>
</dbReference>
<evidence type="ECO:0000256" key="6">
    <source>
        <dbReference type="ARBA" id="ARBA00023125"/>
    </source>
</evidence>
<dbReference type="InterPro" id="IPR013986">
    <property type="entry name" value="DExx_box_DNA_helicase_dom_sf"/>
</dbReference>
<dbReference type="Pfam" id="PF00580">
    <property type="entry name" value="UvrD-helicase"/>
    <property type="match status" value="1"/>
</dbReference>
<evidence type="ECO:0000313" key="15">
    <source>
        <dbReference type="Proteomes" id="UP000070467"/>
    </source>
</evidence>
<dbReference type="GO" id="GO:0004386">
    <property type="term" value="F:helicase activity"/>
    <property type="evidence" value="ECO:0007669"/>
    <property type="project" value="UniProtKB-KW"/>
</dbReference>
<proteinExistence type="inferred from homology"/>
<reference evidence="14 15" key="1">
    <citation type="submission" date="2016-01" db="EMBL/GenBank/DDBJ databases">
        <authorList>
            <person name="Mitreva M."/>
            <person name="Pepin K.H."/>
            <person name="Mihindukulasuriya K.A."/>
            <person name="Fulton R."/>
            <person name="Fronick C."/>
            <person name="O'Laughlin M."/>
            <person name="Miner T."/>
            <person name="Herter B."/>
            <person name="Rosa B.A."/>
            <person name="Cordes M."/>
            <person name="Tomlinson C."/>
            <person name="Wollam A."/>
            <person name="Palsikar V.B."/>
            <person name="Mardis E.R."/>
            <person name="Wilson R.K."/>
        </authorList>
    </citation>
    <scope>NUCLEOTIDE SEQUENCE [LARGE SCALE GENOMIC DNA]</scope>
    <source>
        <strain evidence="14 15">KA00071</strain>
    </source>
</reference>
<dbReference type="PROSITE" id="PS51217">
    <property type="entry name" value="UVRD_HELICASE_CTER"/>
    <property type="match status" value="1"/>
</dbReference>
<dbReference type="InterPro" id="IPR027417">
    <property type="entry name" value="P-loop_NTPase"/>
</dbReference>
<dbReference type="Pfam" id="PF13361">
    <property type="entry name" value="UvrD_C"/>
    <property type="match status" value="1"/>
</dbReference>
<comment type="similarity">
    <text evidence="1">Belongs to the helicase family. UvrD subfamily.</text>
</comment>
<dbReference type="SUPFAM" id="SSF52540">
    <property type="entry name" value="P-loop containing nucleoside triphosphate hydrolases"/>
    <property type="match status" value="1"/>
</dbReference>
<accession>A0ABR5TPQ9</accession>
<feature type="domain" description="UvrD-like helicase C-terminal" evidence="13">
    <location>
        <begin position="286"/>
        <end position="553"/>
    </location>
</feature>
<comment type="catalytic activity">
    <reaction evidence="10">
        <text>ATP + H2O = ADP + phosphate + H(+)</text>
        <dbReference type="Rhea" id="RHEA:13065"/>
        <dbReference type="ChEBI" id="CHEBI:15377"/>
        <dbReference type="ChEBI" id="CHEBI:15378"/>
        <dbReference type="ChEBI" id="CHEBI:30616"/>
        <dbReference type="ChEBI" id="CHEBI:43474"/>
        <dbReference type="ChEBI" id="CHEBI:456216"/>
        <dbReference type="EC" id="5.6.2.4"/>
    </reaction>
</comment>
<dbReference type="CDD" id="cd17932">
    <property type="entry name" value="DEXQc_UvrD"/>
    <property type="match status" value="1"/>
</dbReference>
<name>A0ABR5TPQ9_9BACL</name>
<evidence type="ECO:0000256" key="4">
    <source>
        <dbReference type="ARBA" id="ARBA00022806"/>
    </source>
</evidence>
<evidence type="ECO:0000256" key="1">
    <source>
        <dbReference type="ARBA" id="ARBA00009922"/>
    </source>
</evidence>
<keyword evidence="3 11" id="KW-0378">Hydrolase</keyword>
<keyword evidence="15" id="KW-1185">Reference proteome</keyword>
<keyword evidence="2 11" id="KW-0547">Nucleotide-binding</keyword>
<dbReference type="Gene3D" id="3.40.50.300">
    <property type="entry name" value="P-loop containing nucleotide triphosphate hydrolases"/>
    <property type="match status" value="2"/>
</dbReference>
<evidence type="ECO:0000256" key="2">
    <source>
        <dbReference type="ARBA" id="ARBA00022741"/>
    </source>
</evidence>
<evidence type="ECO:0000256" key="8">
    <source>
        <dbReference type="ARBA" id="ARBA00034617"/>
    </source>
</evidence>
<dbReference type="EC" id="5.6.2.4" evidence="9"/>
<dbReference type="Pfam" id="PF21196">
    <property type="entry name" value="PcrA_UvrD_tudor"/>
    <property type="match status" value="1"/>
</dbReference>
<comment type="catalytic activity">
    <reaction evidence="8">
        <text>Couples ATP hydrolysis with the unwinding of duplex DNA by translocating in the 3'-5' direction.</text>
        <dbReference type="EC" id="5.6.2.4"/>
    </reaction>
</comment>
<evidence type="ECO:0000313" key="14">
    <source>
        <dbReference type="EMBL" id="KXB58612.1"/>
    </source>
</evidence>